<dbReference type="SUPFAM" id="SSF51197">
    <property type="entry name" value="Clavaminate synthase-like"/>
    <property type="match status" value="1"/>
</dbReference>
<dbReference type="PANTHER" id="PTHR20883">
    <property type="entry name" value="PHYTANOYL-COA DIOXYGENASE DOMAIN CONTAINING 1"/>
    <property type="match status" value="1"/>
</dbReference>
<gene>
    <name evidence="1" type="ORF">METZ01_LOCUS394418</name>
</gene>
<dbReference type="InterPro" id="IPR008775">
    <property type="entry name" value="Phytyl_CoA_dOase-like"/>
</dbReference>
<protein>
    <recommendedName>
        <fullName evidence="2">Phytanoyl-CoA dioxygenase</fullName>
    </recommendedName>
</protein>
<dbReference type="Gene3D" id="2.60.120.620">
    <property type="entry name" value="q2cbj1_9rhob like domain"/>
    <property type="match status" value="1"/>
</dbReference>
<dbReference type="EMBL" id="UINC01149226">
    <property type="protein sequence ID" value="SVD41564.1"/>
    <property type="molecule type" value="Genomic_DNA"/>
</dbReference>
<dbReference type="AlphaFoldDB" id="A0A382V508"/>
<evidence type="ECO:0000313" key="1">
    <source>
        <dbReference type="EMBL" id="SVD41564.1"/>
    </source>
</evidence>
<dbReference type="GO" id="GO:0046872">
    <property type="term" value="F:metal ion binding"/>
    <property type="evidence" value="ECO:0007669"/>
    <property type="project" value="UniProtKB-ARBA"/>
</dbReference>
<sequence>MMDFSPVTIEQQKQFDQEGYLIVRQAIEEETIVRLTAAGDRLIHSNLIINRQQREDGRYDGFRNCITLDDSFIPLISHPRILPLVVQLLGANLQLMTSHLIYKSPEIPGTPPTCRSPGWHRDYYQAMNDLGHYSIPRIVLKCAYYLTDLSQPSSGVTMVAPGSNQLKEPIEIPEGQVDPV</sequence>
<dbReference type="PANTHER" id="PTHR20883:SF48">
    <property type="entry name" value="ECTOINE DIOXYGENASE"/>
    <property type="match status" value="1"/>
</dbReference>
<organism evidence="1">
    <name type="scientific">marine metagenome</name>
    <dbReference type="NCBI Taxonomy" id="408172"/>
    <lineage>
        <taxon>unclassified sequences</taxon>
        <taxon>metagenomes</taxon>
        <taxon>ecological metagenomes</taxon>
    </lineage>
</organism>
<name>A0A382V508_9ZZZZ</name>
<dbReference type="GO" id="GO:0016491">
    <property type="term" value="F:oxidoreductase activity"/>
    <property type="evidence" value="ECO:0007669"/>
    <property type="project" value="UniProtKB-ARBA"/>
</dbReference>
<feature type="non-terminal residue" evidence="1">
    <location>
        <position position="180"/>
    </location>
</feature>
<dbReference type="Pfam" id="PF05721">
    <property type="entry name" value="PhyH"/>
    <property type="match status" value="1"/>
</dbReference>
<accession>A0A382V508</accession>
<evidence type="ECO:0008006" key="2">
    <source>
        <dbReference type="Google" id="ProtNLM"/>
    </source>
</evidence>
<proteinExistence type="predicted"/>
<reference evidence="1" key="1">
    <citation type="submission" date="2018-05" db="EMBL/GenBank/DDBJ databases">
        <authorList>
            <person name="Lanie J.A."/>
            <person name="Ng W.-L."/>
            <person name="Kazmierczak K.M."/>
            <person name="Andrzejewski T.M."/>
            <person name="Davidsen T.M."/>
            <person name="Wayne K.J."/>
            <person name="Tettelin H."/>
            <person name="Glass J.I."/>
            <person name="Rusch D."/>
            <person name="Podicherti R."/>
            <person name="Tsui H.-C.T."/>
            <person name="Winkler M.E."/>
        </authorList>
    </citation>
    <scope>NUCLEOTIDE SEQUENCE</scope>
</reference>